<dbReference type="EMBL" id="GBRH01226384">
    <property type="protein sequence ID" value="JAD71511.1"/>
    <property type="molecule type" value="Transcribed_RNA"/>
</dbReference>
<dbReference type="AlphaFoldDB" id="A0A0A9C7I1"/>
<protein>
    <submittedName>
        <fullName evidence="1">Uncharacterized protein</fullName>
    </submittedName>
</protein>
<proteinExistence type="predicted"/>
<reference evidence="1" key="2">
    <citation type="journal article" date="2015" name="Data Brief">
        <title>Shoot transcriptome of the giant reed, Arundo donax.</title>
        <authorList>
            <person name="Barrero R.A."/>
            <person name="Guerrero F.D."/>
            <person name="Moolhuijzen P."/>
            <person name="Goolsby J.A."/>
            <person name="Tidwell J."/>
            <person name="Bellgard S.E."/>
            <person name="Bellgard M.I."/>
        </authorList>
    </citation>
    <scope>NUCLEOTIDE SEQUENCE</scope>
    <source>
        <tissue evidence="1">Shoot tissue taken approximately 20 cm above the soil surface</tissue>
    </source>
</reference>
<reference evidence="1" key="1">
    <citation type="submission" date="2014-09" db="EMBL/GenBank/DDBJ databases">
        <authorList>
            <person name="Magalhaes I.L.F."/>
            <person name="Oliveira U."/>
            <person name="Santos F.R."/>
            <person name="Vidigal T.H.D.A."/>
            <person name="Brescovit A.D."/>
            <person name="Santos A.J."/>
        </authorList>
    </citation>
    <scope>NUCLEOTIDE SEQUENCE</scope>
    <source>
        <tissue evidence="1">Shoot tissue taken approximately 20 cm above the soil surface</tissue>
    </source>
</reference>
<accession>A0A0A9C7I1</accession>
<evidence type="ECO:0000313" key="1">
    <source>
        <dbReference type="EMBL" id="JAD71511.1"/>
    </source>
</evidence>
<name>A0A0A9C7I1_ARUDO</name>
<sequence length="42" mass="4692">MFKHIQLNLVHVPTNSDLHFVHVPTTSGPCQIRENPMLVAGL</sequence>
<organism evidence="1">
    <name type="scientific">Arundo donax</name>
    <name type="common">Giant reed</name>
    <name type="synonym">Donax arundinaceus</name>
    <dbReference type="NCBI Taxonomy" id="35708"/>
    <lineage>
        <taxon>Eukaryota</taxon>
        <taxon>Viridiplantae</taxon>
        <taxon>Streptophyta</taxon>
        <taxon>Embryophyta</taxon>
        <taxon>Tracheophyta</taxon>
        <taxon>Spermatophyta</taxon>
        <taxon>Magnoliopsida</taxon>
        <taxon>Liliopsida</taxon>
        <taxon>Poales</taxon>
        <taxon>Poaceae</taxon>
        <taxon>PACMAD clade</taxon>
        <taxon>Arundinoideae</taxon>
        <taxon>Arundineae</taxon>
        <taxon>Arundo</taxon>
    </lineage>
</organism>